<evidence type="ECO:0000313" key="2">
    <source>
        <dbReference type="Proteomes" id="UP000182915"/>
    </source>
</evidence>
<protein>
    <submittedName>
        <fullName evidence="1">Proteins of 100 residues with WXG</fullName>
    </submittedName>
</protein>
<dbReference type="Proteomes" id="UP000182915">
    <property type="component" value="Chromosome I"/>
</dbReference>
<dbReference type="InterPro" id="IPR029013">
    <property type="entry name" value="HP0062-like_sf"/>
</dbReference>
<organism evidence="1 2">
    <name type="scientific">Mycolicibacterium rutilum</name>
    <name type="common">Mycobacterium rutilum</name>
    <dbReference type="NCBI Taxonomy" id="370526"/>
    <lineage>
        <taxon>Bacteria</taxon>
        <taxon>Bacillati</taxon>
        <taxon>Actinomycetota</taxon>
        <taxon>Actinomycetes</taxon>
        <taxon>Mycobacteriales</taxon>
        <taxon>Mycobacteriaceae</taxon>
        <taxon>Mycolicibacterium</taxon>
    </lineage>
</organism>
<keyword evidence="2" id="KW-1185">Reference proteome</keyword>
<dbReference type="RefSeq" id="WP_083405652.1">
    <property type="nucleotide sequence ID" value="NZ_LT629971.1"/>
</dbReference>
<evidence type="ECO:0000313" key="1">
    <source>
        <dbReference type="EMBL" id="SEH48040.1"/>
    </source>
</evidence>
<accession>A0A1H6IM24</accession>
<dbReference type="STRING" id="370526.SAMN04489835_0300"/>
<reference evidence="2" key="1">
    <citation type="submission" date="2016-10" db="EMBL/GenBank/DDBJ databases">
        <authorList>
            <person name="Varghese N."/>
            <person name="Submissions S."/>
        </authorList>
    </citation>
    <scope>NUCLEOTIDE SEQUENCE [LARGE SCALE GENOMIC DNA]</scope>
    <source>
        <strain evidence="2">DSM 45405</strain>
    </source>
</reference>
<dbReference type="Gene3D" id="1.10.287.850">
    <property type="entry name" value="HP0062-like domain"/>
    <property type="match status" value="1"/>
</dbReference>
<gene>
    <name evidence="1" type="ORF">SAMN04489835_0300</name>
</gene>
<dbReference type="OrthoDB" id="5190728at2"/>
<dbReference type="SUPFAM" id="SSF158414">
    <property type="entry name" value="HP0062-like"/>
    <property type="match status" value="1"/>
</dbReference>
<sequence>MAGRIDTDPAALIAMARELKNAGQSIDQSIRRVRSALNSSQWNDNVRRDFEKNLEAIARMAKQIETVSDESQRMLTRKAQQLQAYLGR</sequence>
<dbReference type="EMBL" id="LT629971">
    <property type="protein sequence ID" value="SEH48040.1"/>
    <property type="molecule type" value="Genomic_DNA"/>
</dbReference>
<proteinExistence type="predicted"/>
<dbReference type="AlphaFoldDB" id="A0A1H6IM24"/>
<name>A0A1H6IM24_MYCRU</name>